<keyword evidence="2" id="KW-1185">Reference proteome</keyword>
<accession>A0A1U7NE30</accession>
<reference evidence="1 2" key="1">
    <citation type="submission" date="2016-11" db="EMBL/GenBank/DDBJ databases">
        <title>Description of two novel members of the family Erysipelotrichaceae: Ileibacterium lipovorans gen. nov., sp. nov. and Dubosiella newyorkensis, gen. nov., sp. nov.</title>
        <authorList>
            <person name="Cox L.M."/>
            <person name="Sohn J."/>
            <person name="Tyrrell K.L."/>
            <person name="Citron D.M."/>
            <person name="Lawson P.A."/>
            <person name="Patel N.B."/>
            <person name="Iizumi T."/>
            <person name="Perez-Perez G.I."/>
            <person name="Goldstein E.J."/>
            <person name="Blaser M.J."/>
        </authorList>
    </citation>
    <scope>NUCLEOTIDE SEQUENCE [LARGE SCALE GENOMIC DNA]</scope>
    <source>
        <strain evidence="1 2">NYU-BL-A3</strain>
    </source>
</reference>
<evidence type="ECO:0000313" key="1">
    <source>
        <dbReference type="EMBL" id="OLU37752.1"/>
    </source>
</evidence>
<dbReference type="Proteomes" id="UP000186341">
    <property type="component" value="Unassembled WGS sequence"/>
</dbReference>
<proteinExistence type="predicted"/>
<organism evidence="1 2">
    <name type="scientific">Ileibacterium valens</name>
    <dbReference type="NCBI Taxonomy" id="1862668"/>
    <lineage>
        <taxon>Bacteria</taxon>
        <taxon>Bacillati</taxon>
        <taxon>Bacillota</taxon>
        <taxon>Erysipelotrichia</taxon>
        <taxon>Erysipelotrichales</taxon>
        <taxon>Erysipelotrichaceae</taxon>
        <taxon>Ileibacterium</taxon>
    </lineage>
</organism>
<evidence type="ECO:0008006" key="3">
    <source>
        <dbReference type="Google" id="ProtNLM"/>
    </source>
</evidence>
<gene>
    <name evidence="1" type="ORF">BO222_09880</name>
</gene>
<protein>
    <recommendedName>
        <fullName evidence="3">Resolvase HTH domain-containing protein</fullName>
    </recommendedName>
</protein>
<dbReference type="EMBL" id="MPJW01000190">
    <property type="protein sequence ID" value="OLU37752.1"/>
    <property type="molecule type" value="Genomic_DNA"/>
</dbReference>
<dbReference type="GeneID" id="82203465"/>
<name>A0A1U7NE30_9FIRM</name>
<dbReference type="RefSeq" id="WP_075820655.1">
    <property type="nucleotide sequence ID" value="NZ_CAPIAK010000025.1"/>
</dbReference>
<dbReference type="AlphaFoldDB" id="A0A1U7NE30"/>
<evidence type="ECO:0000313" key="2">
    <source>
        <dbReference type="Proteomes" id="UP000186341"/>
    </source>
</evidence>
<comment type="caution">
    <text evidence="1">The sequence shown here is derived from an EMBL/GenBank/DDBJ whole genome shotgun (WGS) entry which is preliminary data.</text>
</comment>
<sequence>MNEQTHLSILLANKQSEQISQLQEILDGSGINASEALNDGQWQLNFDWDEQAIKRIRTRGAGRKPLLLNGSPTVLEVLEMQKQNGVAKTCQILNISPSTFYRRKKVVKSKYDPDEFSTIPF</sequence>